<proteinExistence type="predicted"/>
<comment type="caution">
    <text evidence="1">The sequence shown here is derived from an EMBL/GenBank/DDBJ whole genome shotgun (WGS) entry which is preliminary data.</text>
</comment>
<reference evidence="1 2" key="1">
    <citation type="submission" date="2023-03" db="EMBL/GenBank/DDBJ databases">
        <title>Genome insight into feeding habits of ladybird beetles.</title>
        <authorList>
            <person name="Li H.-S."/>
            <person name="Huang Y.-H."/>
            <person name="Pang H."/>
        </authorList>
    </citation>
    <scope>NUCLEOTIDE SEQUENCE [LARGE SCALE GENOMIC DNA]</scope>
    <source>
        <strain evidence="1">SYSU_2023b</strain>
        <tissue evidence="1">Whole body</tissue>
    </source>
</reference>
<evidence type="ECO:0000313" key="1">
    <source>
        <dbReference type="EMBL" id="KAK9876101.1"/>
    </source>
</evidence>
<dbReference type="EMBL" id="JARQZJ010000035">
    <property type="protein sequence ID" value="KAK9876101.1"/>
    <property type="molecule type" value="Genomic_DNA"/>
</dbReference>
<keyword evidence="2" id="KW-1185">Reference proteome</keyword>
<organism evidence="1 2">
    <name type="scientific">Henosepilachna vigintioctopunctata</name>
    <dbReference type="NCBI Taxonomy" id="420089"/>
    <lineage>
        <taxon>Eukaryota</taxon>
        <taxon>Metazoa</taxon>
        <taxon>Ecdysozoa</taxon>
        <taxon>Arthropoda</taxon>
        <taxon>Hexapoda</taxon>
        <taxon>Insecta</taxon>
        <taxon>Pterygota</taxon>
        <taxon>Neoptera</taxon>
        <taxon>Endopterygota</taxon>
        <taxon>Coleoptera</taxon>
        <taxon>Polyphaga</taxon>
        <taxon>Cucujiformia</taxon>
        <taxon>Coccinelloidea</taxon>
        <taxon>Coccinellidae</taxon>
        <taxon>Epilachninae</taxon>
        <taxon>Epilachnini</taxon>
        <taxon>Henosepilachna</taxon>
    </lineage>
</organism>
<gene>
    <name evidence="1" type="ORF">WA026_011213</name>
</gene>
<name>A0AAW1TWY5_9CUCU</name>
<accession>A0AAW1TWY5</accession>
<dbReference type="AlphaFoldDB" id="A0AAW1TWY5"/>
<dbReference type="Proteomes" id="UP001431783">
    <property type="component" value="Unassembled WGS sequence"/>
</dbReference>
<evidence type="ECO:0000313" key="2">
    <source>
        <dbReference type="Proteomes" id="UP001431783"/>
    </source>
</evidence>
<protein>
    <submittedName>
        <fullName evidence="1">Uncharacterized protein</fullName>
    </submittedName>
</protein>
<sequence>MSFFRNIKDENMHKYSFPQAISLTESAADLPGAASLDHLDRSEFPREVPKNGIKGRGVEGWKRPLVVTNNARVLVNKTNVPTSWSAGPVGHGGDRCRQCRNAMLPSV</sequence>